<evidence type="ECO:0000313" key="2">
    <source>
        <dbReference type="WBParaSite" id="nRc.2.0.1.t00450-RA"/>
    </source>
</evidence>
<protein>
    <submittedName>
        <fullName evidence="2">Uncharacterized protein</fullName>
    </submittedName>
</protein>
<sequence>MVKRGLQENHDFKDADFSLLLQNFNENFLKLLSDQSTADVLPILNKKIADSCSNDRLDAYLSFVAHTALDKNLLVVATVTPDGGRPSLNTPQYEMVVEDQIQAGDAPPAAKMPRTDDVVNGESYDEHDLGRRPVEPMDVTPTVTENIQTAVSADVTLASVNIHFQSYLIDCTLLNAWQIKA</sequence>
<proteinExistence type="predicted"/>
<keyword evidence="1" id="KW-1185">Reference proteome</keyword>
<dbReference type="Proteomes" id="UP000887565">
    <property type="component" value="Unplaced"/>
</dbReference>
<organism evidence="1 2">
    <name type="scientific">Romanomermis culicivorax</name>
    <name type="common">Nematode worm</name>
    <dbReference type="NCBI Taxonomy" id="13658"/>
    <lineage>
        <taxon>Eukaryota</taxon>
        <taxon>Metazoa</taxon>
        <taxon>Ecdysozoa</taxon>
        <taxon>Nematoda</taxon>
        <taxon>Enoplea</taxon>
        <taxon>Dorylaimia</taxon>
        <taxon>Mermithida</taxon>
        <taxon>Mermithoidea</taxon>
        <taxon>Mermithidae</taxon>
        <taxon>Romanomermis</taxon>
    </lineage>
</organism>
<evidence type="ECO:0000313" key="1">
    <source>
        <dbReference type="Proteomes" id="UP000887565"/>
    </source>
</evidence>
<dbReference type="WBParaSite" id="nRc.2.0.1.t00450-RA">
    <property type="protein sequence ID" value="nRc.2.0.1.t00450-RA"/>
    <property type="gene ID" value="nRc.2.0.1.g00450"/>
</dbReference>
<reference evidence="2" key="1">
    <citation type="submission" date="2022-11" db="UniProtKB">
        <authorList>
            <consortium name="WormBaseParasite"/>
        </authorList>
    </citation>
    <scope>IDENTIFICATION</scope>
</reference>
<accession>A0A915HFM3</accession>
<dbReference type="AlphaFoldDB" id="A0A915HFM3"/>
<name>A0A915HFM3_ROMCU</name>